<feature type="compositionally biased region" description="Low complexity" evidence="1">
    <location>
        <begin position="1"/>
        <end position="14"/>
    </location>
</feature>
<evidence type="ECO:0000313" key="2">
    <source>
        <dbReference type="EMBL" id="PKI36533.1"/>
    </source>
</evidence>
<dbReference type="EMBL" id="PGOL01004821">
    <property type="protein sequence ID" value="PKI36533.1"/>
    <property type="molecule type" value="Genomic_DNA"/>
</dbReference>
<organism evidence="2 3">
    <name type="scientific">Punica granatum</name>
    <name type="common">Pomegranate</name>
    <dbReference type="NCBI Taxonomy" id="22663"/>
    <lineage>
        <taxon>Eukaryota</taxon>
        <taxon>Viridiplantae</taxon>
        <taxon>Streptophyta</taxon>
        <taxon>Embryophyta</taxon>
        <taxon>Tracheophyta</taxon>
        <taxon>Spermatophyta</taxon>
        <taxon>Magnoliopsida</taxon>
        <taxon>eudicotyledons</taxon>
        <taxon>Gunneridae</taxon>
        <taxon>Pentapetalae</taxon>
        <taxon>rosids</taxon>
        <taxon>malvids</taxon>
        <taxon>Myrtales</taxon>
        <taxon>Lythraceae</taxon>
        <taxon>Punica</taxon>
    </lineage>
</organism>
<evidence type="ECO:0000256" key="1">
    <source>
        <dbReference type="SAM" id="MobiDB-lite"/>
    </source>
</evidence>
<feature type="compositionally biased region" description="Basic and acidic residues" evidence="1">
    <location>
        <begin position="27"/>
        <end position="38"/>
    </location>
</feature>
<feature type="compositionally biased region" description="Polar residues" evidence="1">
    <location>
        <begin position="44"/>
        <end position="63"/>
    </location>
</feature>
<feature type="compositionally biased region" description="Gly residues" evidence="1">
    <location>
        <begin position="82"/>
        <end position="96"/>
    </location>
</feature>
<proteinExistence type="predicted"/>
<comment type="caution">
    <text evidence="2">The sequence shown here is derived from an EMBL/GenBank/DDBJ whole genome shotgun (WGS) entry which is preliminary data.</text>
</comment>
<reference evidence="2 3" key="1">
    <citation type="submission" date="2017-11" db="EMBL/GenBank/DDBJ databases">
        <title>De-novo sequencing of pomegranate (Punica granatum L.) genome.</title>
        <authorList>
            <person name="Akparov Z."/>
            <person name="Amiraslanov A."/>
            <person name="Hajiyeva S."/>
            <person name="Abbasov M."/>
            <person name="Kaur K."/>
            <person name="Hamwieh A."/>
            <person name="Solovyev V."/>
            <person name="Salamov A."/>
            <person name="Braich B."/>
            <person name="Kosarev P."/>
            <person name="Mahmoud A."/>
            <person name="Hajiyev E."/>
            <person name="Babayeva S."/>
            <person name="Izzatullayeva V."/>
            <person name="Mammadov A."/>
            <person name="Mammadov A."/>
            <person name="Sharifova S."/>
            <person name="Ojaghi J."/>
            <person name="Eynullazada K."/>
            <person name="Bayramov B."/>
            <person name="Abdulazimova A."/>
            <person name="Shahmuradov I."/>
        </authorList>
    </citation>
    <scope>NUCLEOTIDE SEQUENCE [LARGE SCALE GENOMIC DNA]</scope>
    <source>
        <strain evidence="3">cv. AG2017</strain>
        <tissue evidence="2">Leaf</tissue>
    </source>
</reference>
<keyword evidence="3" id="KW-1185">Reference proteome</keyword>
<dbReference type="AlphaFoldDB" id="A0A2I0HY31"/>
<accession>A0A2I0HY31</accession>
<name>A0A2I0HY31_PUNGR</name>
<protein>
    <submittedName>
        <fullName evidence="2">Uncharacterized protein</fullName>
    </submittedName>
</protein>
<feature type="region of interest" description="Disordered" evidence="1">
    <location>
        <begin position="1"/>
        <end position="96"/>
    </location>
</feature>
<dbReference type="Proteomes" id="UP000233551">
    <property type="component" value="Unassembled WGS sequence"/>
</dbReference>
<evidence type="ECO:0000313" key="3">
    <source>
        <dbReference type="Proteomes" id="UP000233551"/>
    </source>
</evidence>
<sequence length="96" mass="9552">MKFMKMCSCFSSKSKQGEDQAGGAEKLSPEKMPEDNTRQHGLATASNPEAGQHGVSTTSSNDGGTAALVMSMAHVSVIEGGSSHGHGGDGGGGGDG</sequence>
<gene>
    <name evidence="2" type="ORF">CRG98_043086</name>
</gene>